<dbReference type="PANTHER" id="PTHR14239">
    <property type="entry name" value="DUDULIN-RELATED"/>
    <property type="match status" value="1"/>
</dbReference>
<evidence type="ECO:0000256" key="1">
    <source>
        <dbReference type="ARBA" id="ARBA00023002"/>
    </source>
</evidence>
<dbReference type="InterPro" id="IPR036291">
    <property type="entry name" value="NAD(P)-bd_dom_sf"/>
</dbReference>
<feature type="domain" description="Pyrroline-5-carboxylate reductase catalytic N-terminal" evidence="2">
    <location>
        <begin position="9"/>
        <end position="95"/>
    </location>
</feature>
<keyword evidence="1" id="KW-0560">Oxidoreductase</keyword>
<sequence>MAAASLPSVTVFGAGAIGSAVAQLAVKAGASVQVLARDAAKAAAAADGATAGTVGDAVTGDLVVLALPFPAIAEVLSAYPAEAFAGKIVVDPSNPIDFGTLDSVVAPGSSAAAELAERLPGAQVVKAFNTNFAATLAAGTIAGEPVTVYAAADSEDAKATLRALVEAAGLAYVDAGALKRAHELEAMGALQIGLALSEQVTWTGGFAVIK</sequence>
<proteinExistence type="predicted"/>
<evidence type="ECO:0000313" key="3">
    <source>
        <dbReference type="EMBL" id="CED90844.1"/>
    </source>
</evidence>
<dbReference type="Pfam" id="PF03807">
    <property type="entry name" value="F420_oxidored"/>
    <property type="match status" value="1"/>
</dbReference>
<dbReference type="EMBL" id="LK995485">
    <property type="protein sequence ID" value="CED90844.1"/>
    <property type="molecule type" value="Genomic_DNA"/>
</dbReference>
<gene>
    <name evidence="3" type="ORF">AAM4_1012</name>
</gene>
<reference evidence="3" key="1">
    <citation type="submission" date="2014-07" db="EMBL/GenBank/DDBJ databases">
        <authorList>
            <person name="Zhang J.E."/>
            <person name="Yang H."/>
            <person name="Guo J."/>
            <person name="Deng Z."/>
            <person name="Luo H."/>
            <person name="Luo M."/>
            <person name="Zhao B."/>
        </authorList>
    </citation>
    <scope>NUCLEOTIDE SEQUENCE</scope>
    <source>
        <strain evidence="3">AM4</strain>
    </source>
</reference>
<organism evidence="3">
    <name type="scientific">Actinomyces succiniciruminis</name>
    <dbReference type="NCBI Taxonomy" id="1522002"/>
    <lineage>
        <taxon>Bacteria</taxon>
        <taxon>Bacillati</taxon>
        <taxon>Actinomycetota</taxon>
        <taxon>Actinomycetes</taxon>
        <taxon>Actinomycetales</taxon>
        <taxon>Actinomycetaceae</taxon>
        <taxon>Actinomyces</taxon>
    </lineage>
</organism>
<dbReference type="Gene3D" id="3.40.50.720">
    <property type="entry name" value="NAD(P)-binding Rossmann-like Domain"/>
    <property type="match status" value="1"/>
</dbReference>
<protein>
    <submittedName>
        <fullName evidence="3">NADP oxidoreductase coenzyme F420-dependent</fullName>
    </submittedName>
</protein>
<dbReference type="PANTHER" id="PTHR14239:SF10">
    <property type="entry name" value="REDUCTASE"/>
    <property type="match status" value="1"/>
</dbReference>
<evidence type="ECO:0000259" key="2">
    <source>
        <dbReference type="Pfam" id="PF03807"/>
    </source>
</evidence>
<dbReference type="GO" id="GO:0016491">
    <property type="term" value="F:oxidoreductase activity"/>
    <property type="evidence" value="ECO:0007669"/>
    <property type="project" value="UniProtKB-KW"/>
</dbReference>
<dbReference type="RefSeq" id="WP_244671517.1">
    <property type="nucleotide sequence ID" value="NZ_LK995485.1"/>
</dbReference>
<dbReference type="InterPro" id="IPR051267">
    <property type="entry name" value="STEAP_metalloreductase"/>
</dbReference>
<dbReference type="InterPro" id="IPR028939">
    <property type="entry name" value="P5C_Rdtase_cat_N"/>
</dbReference>
<dbReference type="SUPFAM" id="SSF51735">
    <property type="entry name" value="NAD(P)-binding Rossmann-fold domains"/>
    <property type="match status" value="1"/>
</dbReference>
<dbReference type="AlphaFoldDB" id="A0A1L7RNG9"/>
<name>A0A1L7RNG9_9ACTO</name>
<accession>A0A1L7RNG9</accession>